<comment type="caution">
    <text evidence="1">The sequence shown here is derived from an EMBL/GenBank/DDBJ whole genome shotgun (WGS) entry which is preliminary data.</text>
</comment>
<gene>
    <name evidence="1" type="ORF">MLD38_020348</name>
</gene>
<keyword evidence="2" id="KW-1185">Reference proteome</keyword>
<reference evidence="2" key="1">
    <citation type="journal article" date="2023" name="Front. Plant Sci.">
        <title>Chromosomal-level genome assembly of Melastoma candidum provides insights into trichome evolution.</title>
        <authorList>
            <person name="Zhong Y."/>
            <person name="Wu W."/>
            <person name="Sun C."/>
            <person name="Zou P."/>
            <person name="Liu Y."/>
            <person name="Dai S."/>
            <person name="Zhou R."/>
        </authorList>
    </citation>
    <scope>NUCLEOTIDE SEQUENCE [LARGE SCALE GENOMIC DNA]</scope>
</reference>
<protein>
    <submittedName>
        <fullName evidence="1">Uncharacterized protein</fullName>
    </submittedName>
</protein>
<evidence type="ECO:0000313" key="2">
    <source>
        <dbReference type="Proteomes" id="UP001057402"/>
    </source>
</evidence>
<dbReference type="Proteomes" id="UP001057402">
    <property type="component" value="Chromosome 6"/>
</dbReference>
<organism evidence="1 2">
    <name type="scientific">Melastoma candidum</name>
    <dbReference type="NCBI Taxonomy" id="119954"/>
    <lineage>
        <taxon>Eukaryota</taxon>
        <taxon>Viridiplantae</taxon>
        <taxon>Streptophyta</taxon>
        <taxon>Embryophyta</taxon>
        <taxon>Tracheophyta</taxon>
        <taxon>Spermatophyta</taxon>
        <taxon>Magnoliopsida</taxon>
        <taxon>eudicotyledons</taxon>
        <taxon>Gunneridae</taxon>
        <taxon>Pentapetalae</taxon>
        <taxon>rosids</taxon>
        <taxon>malvids</taxon>
        <taxon>Myrtales</taxon>
        <taxon>Melastomataceae</taxon>
        <taxon>Melastomatoideae</taxon>
        <taxon>Melastomateae</taxon>
        <taxon>Melastoma</taxon>
    </lineage>
</organism>
<proteinExistence type="predicted"/>
<name>A0ACB9QCS5_9MYRT</name>
<evidence type="ECO:0000313" key="1">
    <source>
        <dbReference type="EMBL" id="KAI4364226.1"/>
    </source>
</evidence>
<accession>A0ACB9QCS5</accession>
<sequence>MMPRKHWEVAIPGNSSTDGDLRDIRRQRFWPLNKLLVEKYELSEHDAAEMTDFLLPILDFVRDMPSAAVSPPSMAKRPTLFVATFFTSSSCGVRTRPVGGSFDMGGGGGGGGLR</sequence>
<dbReference type="EMBL" id="CM042885">
    <property type="protein sequence ID" value="KAI4364226.1"/>
    <property type="molecule type" value="Genomic_DNA"/>
</dbReference>